<dbReference type="AlphaFoldDB" id="A0AAP0IWA2"/>
<dbReference type="SMART" id="SM00521">
    <property type="entry name" value="CBF"/>
    <property type="match status" value="1"/>
</dbReference>
<evidence type="ECO:0000256" key="4">
    <source>
        <dbReference type="ARBA" id="ARBA00023163"/>
    </source>
</evidence>
<evidence type="ECO:0000256" key="2">
    <source>
        <dbReference type="ARBA" id="ARBA00023015"/>
    </source>
</evidence>
<dbReference type="Proteomes" id="UP001417504">
    <property type="component" value="Unassembled WGS sequence"/>
</dbReference>
<dbReference type="PRINTS" id="PR00616">
    <property type="entry name" value="CCAATSUBUNTB"/>
</dbReference>
<comment type="subcellular location">
    <subcellularLocation>
        <location evidence="1 6">Nucleus</location>
    </subcellularLocation>
</comment>
<dbReference type="PROSITE" id="PS51152">
    <property type="entry name" value="NFYA_HAP2_2"/>
    <property type="match status" value="1"/>
</dbReference>
<dbReference type="GO" id="GO:0005634">
    <property type="term" value="C:nucleus"/>
    <property type="evidence" value="ECO:0007669"/>
    <property type="project" value="UniProtKB-SubCell"/>
</dbReference>
<evidence type="ECO:0000313" key="9">
    <source>
        <dbReference type="Proteomes" id="UP001417504"/>
    </source>
</evidence>
<evidence type="ECO:0000256" key="1">
    <source>
        <dbReference type="ARBA" id="ARBA00004123"/>
    </source>
</evidence>
<dbReference type="InterPro" id="IPR001289">
    <property type="entry name" value="NFYA"/>
</dbReference>
<keyword evidence="3 6" id="KW-0238">DNA-binding</keyword>
<accession>A0AAP0IWA2</accession>
<name>A0AAP0IWA2_9MAGN</name>
<protein>
    <recommendedName>
        <fullName evidence="6">Nuclear transcription factor Y subunit</fullName>
    </recommendedName>
</protein>
<dbReference type="GO" id="GO:0003677">
    <property type="term" value="F:DNA binding"/>
    <property type="evidence" value="ECO:0007669"/>
    <property type="project" value="UniProtKB-KW"/>
</dbReference>
<keyword evidence="4 6" id="KW-0804">Transcription</keyword>
<dbReference type="EMBL" id="JBBNAE010000005">
    <property type="protein sequence ID" value="KAK9122939.1"/>
    <property type="molecule type" value="Genomic_DNA"/>
</dbReference>
<evidence type="ECO:0000256" key="3">
    <source>
        <dbReference type="ARBA" id="ARBA00023125"/>
    </source>
</evidence>
<evidence type="ECO:0000256" key="5">
    <source>
        <dbReference type="ARBA" id="ARBA00023242"/>
    </source>
</evidence>
<evidence type="ECO:0000313" key="8">
    <source>
        <dbReference type="EMBL" id="KAK9122939.1"/>
    </source>
</evidence>
<feature type="compositionally biased region" description="Polar residues" evidence="7">
    <location>
        <begin position="41"/>
        <end position="57"/>
    </location>
</feature>
<comment type="similarity">
    <text evidence="6">Belongs to the NFYA/HAP2 subunit family.</text>
</comment>
<sequence length="328" mass="36296">MQTLCFKDHGGTVHNPIVQHSSVPWWSALGPHAGYGESIGQMKSASADESSGDQVTAASLPPTDRMVEKENFGISQFTIFPGDSKASEKEQKTRQLSAPLPRQSFSPGHTAFFELGLGQTMVCANYSYIDQYYGVLATYGAQTGNRIMLPLSMKSEDGPIYVNPKQYHGIIRRRKFRAKAELENKVVKERKPYLHESRHLHAMRRARGCGGRFLTKNANGGQEENDMKKSGERQIYQSYDGSPSSEVLESDSRNMNYSKETYGGESSLSGSEVTSFYTREDLDRFQIKHLHSSAFRSISDVMGGGSAHGSTPKMWVTAADGCCAHLKV</sequence>
<comment type="subunit">
    <text evidence="6">Heterotrimer.</text>
</comment>
<dbReference type="GO" id="GO:0003700">
    <property type="term" value="F:DNA-binding transcription factor activity"/>
    <property type="evidence" value="ECO:0007669"/>
    <property type="project" value="UniProtKB-UniRule"/>
</dbReference>
<comment type="caution">
    <text evidence="8">The sequence shown here is derived from an EMBL/GenBank/DDBJ whole genome shotgun (WGS) entry which is preliminary data.</text>
</comment>
<keyword evidence="9" id="KW-1185">Reference proteome</keyword>
<comment type="function">
    <text evidence="6">Component of the sequence-specific heterotrimeric transcription factor (NF-Y) which specifically recognizes a 5'-CCAAT-3' box motif found in the promoters of its target genes.</text>
</comment>
<dbReference type="Pfam" id="PF02045">
    <property type="entry name" value="CBFB_NFYA"/>
    <property type="match status" value="1"/>
</dbReference>
<dbReference type="PANTHER" id="PTHR12632">
    <property type="entry name" value="TRANSCRIPTION FACTOR NF-Y ALPHA-RELATED"/>
    <property type="match status" value="1"/>
</dbReference>
<feature type="region of interest" description="Disordered" evidence="7">
    <location>
        <begin position="211"/>
        <end position="232"/>
    </location>
</feature>
<keyword evidence="5 6" id="KW-0539">Nucleus</keyword>
<keyword evidence="2 6" id="KW-0805">Transcription regulation</keyword>
<reference evidence="8 9" key="1">
    <citation type="submission" date="2024-01" db="EMBL/GenBank/DDBJ databases">
        <title>Genome assemblies of Stephania.</title>
        <authorList>
            <person name="Yang L."/>
        </authorList>
    </citation>
    <scope>NUCLEOTIDE SEQUENCE [LARGE SCALE GENOMIC DNA]</scope>
    <source>
        <strain evidence="8">QJT</strain>
        <tissue evidence="8">Leaf</tissue>
    </source>
</reference>
<dbReference type="Gene3D" id="6.10.250.2430">
    <property type="match status" value="1"/>
</dbReference>
<organism evidence="8 9">
    <name type="scientific">Stephania japonica</name>
    <dbReference type="NCBI Taxonomy" id="461633"/>
    <lineage>
        <taxon>Eukaryota</taxon>
        <taxon>Viridiplantae</taxon>
        <taxon>Streptophyta</taxon>
        <taxon>Embryophyta</taxon>
        <taxon>Tracheophyta</taxon>
        <taxon>Spermatophyta</taxon>
        <taxon>Magnoliopsida</taxon>
        <taxon>Ranunculales</taxon>
        <taxon>Menispermaceae</taxon>
        <taxon>Menispermoideae</taxon>
        <taxon>Cissampelideae</taxon>
        <taxon>Stephania</taxon>
    </lineage>
</organism>
<evidence type="ECO:0000256" key="6">
    <source>
        <dbReference type="RuleBase" id="RU367155"/>
    </source>
</evidence>
<proteinExistence type="inferred from homology"/>
<gene>
    <name evidence="8" type="ORF">Sjap_012541</name>
</gene>
<evidence type="ECO:0000256" key="7">
    <source>
        <dbReference type="SAM" id="MobiDB-lite"/>
    </source>
</evidence>
<feature type="region of interest" description="Disordered" evidence="7">
    <location>
        <begin position="39"/>
        <end position="58"/>
    </location>
</feature>